<dbReference type="KEGG" id="sth:STH2649"/>
<evidence type="ECO:0000313" key="2">
    <source>
        <dbReference type="EMBL" id="BAD41634.1"/>
    </source>
</evidence>
<dbReference type="InterPro" id="IPR020390">
    <property type="entry name" value="Uncharacterised_YqhV"/>
</dbReference>
<dbReference type="Proteomes" id="UP000000417">
    <property type="component" value="Chromosome"/>
</dbReference>
<reference evidence="2 3" key="1">
    <citation type="journal article" date="2004" name="Nucleic Acids Res.">
        <title>Genome sequence of Symbiobacterium thermophilum, an uncultivable bacterium that depends on microbial commensalism.</title>
        <authorList>
            <person name="Ueda K."/>
            <person name="Yamashita A."/>
            <person name="Ishikawa J."/>
            <person name="Shimada M."/>
            <person name="Watsuji T."/>
            <person name="Morimura K."/>
            <person name="Ikeda H."/>
            <person name="Hattori M."/>
            <person name="Beppu T."/>
        </authorList>
    </citation>
    <scope>NUCLEOTIDE SEQUENCE [LARGE SCALE GENOMIC DNA]</scope>
    <source>
        <strain evidence="3">T / IAM 14863</strain>
    </source>
</reference>
<keyword evidence="3" id="KW-1185">Reference proteome</keyword>
<keyword evidence="1" id="KW-1133">Transmembrane helix</keyword>
<feature type="transmembrane region" description="Helical" evidence="1">
    <location>
        <begin position="71"/>
        <end position="87"/>
    </location>
</feature>
<gene>
    <name evidence="2" type="ordered locus">STH2649</name>
</gene>
<keyword evidence="1" id="KW-0472">Membrane</keyword>
<keyword evidence="1" id="KW-0812">Transmembrane</keyword>
<feature type="transmembrane region" description="Helical" evidence="1">
    <location>
        <begin position="42"/>
        <end position="65"/>
    </location>
</feature>
<protein>
    <recommendedName>
        <fullName evidence="4">DUF2619 domain-containing protein</fullName>
    </recommendedName>
</protein>
<evidence type="ECO:0008006" key="4">
    <source>
        <dbReference type="Google" id="ProtNLM"/>
    </source>
</evidence>
<evidence type="ECO:0000256" key="1">
    <source>
        <dbReference type="SAM" id="Phobius"/>
    </source>
</evidence>
<proteinExistence type="predicted"/>
<name>Q67L12_SYMTH</name>
<evidence type="ECO:0000313" key="3">
    <source>
        <dbReference type="Proteomes" id="UP000000417"/>
    </source>
</evidence>
<dbReference type="EMBL" id="AP006840">
    <property type="protein sequence ID" value="BAD41634.1"/>
    <property type="molecule type" value="Genomic_DNA"/>
</dbReference>
<accession>Q67L12</accession>
<dbReference type="STRING" id="292459.STH2649"/>
<dbReference type="HOGENOM" id="CLU_157752_0_1_9"/>
<organism evidence="2 3">
    <name type="scientific">Symbiobacterium thermophilum (strain DSM 24528 / JCM 14929 / IAM 14863 / T)</name>
    <dbReference type="NCBI Taxonomy" id="292459"/>
    <lineage>
        <taxon>Bacteria</taxon>
        <taxon>Bacillati</taxon>
        <taxon>Bacillota</taxon>
        <taxon>Clostridia</taxon>
        <taxon>Eubacteriales</taxon>
        <taxon>Symbiobacteriaceae</taxon>
        <taxon>Symbiobacterium</taxon>
    </lineage>
</organism>
<sequence>MPVEERLIWGMRLARMLSACVEVCVALMLLRMADPKAMLRLNALAGLVGPAVFIAVSALGLAASLGRLEPGRLLVVLLGIALVVWGTR</sequence>
<dbReference type="AlphaFoldDB" id="Q67L12"/>
<dbReference type="Pfam" id="PF10942">
    <property type="entry name" value="DUF2619"/>
    <property type="match status" value="1"/>
</dbReference>
<feature type="transmembrane region" description="Helical" evidence="1">
    <location>
        <begin position="12"/>
        <end position="30"/>
    </location>
</feature>